<evidence type="ECO:0000313" key="3">
    <source>
        <dbReference type="Proteomes" id="UP000246740"/>
    </source>
</evidence>
<name>A0A317XTL6_9BASI</name>
<reference evidence="2 3" key="1">
    <citation type="journal article" date="2018" name="Mol. Biol. Evol.">
        <title>Broad Genomic Sampling Reveals a Smut Pathogenic Ancestry of the Fungal Clade Ustilaginomycotina.</title>
        <authorList>
            <person name="Kijpornyongpan T."/>
            <person name="Mondo S.J."/>
            <person name="Barry K."/>
            <person name="Sandor L."/>
            <person name="Lee J."/>
            <person name="Lipzen A."/>
            <person name="Pangilinan J."/>
            <person name="LaButti K."/>
            <person name="Hainaut M."/>
            <person name="Henrissat B."/>
            <person name="Grigoriev I.V."/>
            <person name="Spatafora J.W."/>
            <person name="Aime M.C."/>
        </authorList>
    </citation>
    <scope>NUCLEOTIDE SEQUENCE [LARGE SCALE GENOMIC DNA]</scope>
    <source>
        <strain evidence="2 3">MCA 3645</strain>
    </source>
</reference>
<evidence type="ECO:0000256" key="1">
    <source>
        <dbReference type="SAM" id="Phobius"/>
    </source>
</evidence>
<protein>
    <submittedName>
        <fullName evidence="2">Uncharacterized protein</fullName>
    </submittedName>
</protein>
<gene>
    <name evidence="2" type="ORF">BCV70DRAFT_78595</name>
</gene>
<dbReference type="AlphaFoldDB" id="A0A317XTL6"/>
<organism evidence="2 3">
    <name type="scientific">Testicularia cyperi</name>
    <dbReference type="NCBI Taxonomy" id="1882483"/>
    <lineage>
        <taxon>Eukaryota</taxon>
        <taxon>Fungi</taxon>
        <taxon>Dikarya</taxon>
        <taxon>Basidiomycota</taxon>
        <taxon>Ustilaginomycotina</taxon>
        <taxon>Ustilaginomycetes</taxon>
        <taxon>Ustilaginales</taxon>
        <taxon>Anthracoideaceae</taxon>
        <taxon>Testicularia</taxon>
    </lineage>
</organism>
<keyword evidence="1" id="KW-0812">Transmembrane</keyword>
<evidence type="ECO:0000313" key="2">
    <source>
        <dbReference type="EMBL" id="PWZ01674.1"/>
    </source>
</evidence>
<keyword evidence="1" id="KW-1133">Transmembrane helix</keyword>
<accession>A0A317XTL6</accession>
<keyword evidence="3" id="KW-1185">Reference proteome</keyword>
<dbReference type="Proteomes" id="UP000246740">
    <property type="component" value="Unassembled WGS sequence"/>
</dbReference>
<dbReference type="EMBL" id="KZ819190">
    <property type="protein sequence ID" value="PWZ01674.1"/>
    <property type="molecule type" value="Genomic_DNA"/>
</dbReference>
<sequence length="169" mass="18759">MLGTLAWRLGSQPVRASFSALRLDCTMPDDTATGQYSSSCNIVVNGQPRASNQHGTLSLKQPRSNRTRFVKPSKPLYLNIRCRFVFPFRRQLCKNRDSGLRIGMVSATVVVVVVITIPHSHLQPTRRGYGDGVPKDRRRGRTLGRVCEDWTQLGHKVGPRSALASCNLG</sequence>
<feature type="transmembrane region" description="Helical" evidence="1">
    <location>
        <begin position="99"/>
        <end position="117"/>
    </location>
</feature>
<keyword evidence="1" id="KW-0472">Membrane</keyword>
<dbReference type="InParanoid" id="A0A317XTL6"/>
<proteinExistence type="predicted"/>